<reference evidence="14 15" key="1">
    <citation type="journal article" date="2009" name="Nature">
        <title>Evolution of pathogenicity and sexual reproduction in eight Candida genomes.</title>
        <authorList>
            <person name="Butler G."/>
            <person name="Rasmussen M.D."/>
            <person name="Lin M.F."/>
            <person name="Santos M.A."/>
            <person name="Sakthikumar S."/>
            <person name="Munro C.A."/>
            <person name="Rheinbay E."/>
            <person name="Grabherr M."/>
            <person name="Forche A."/>
            <person name="Reedy J.L."/>
            <person name="Agrafioti I."/>
            <person name="Arnaud M.B."/>
            <person name="Bates S."/>
            <person name="Brown A.J."/>
            <person name="Brunke S."/>
            <person name="Costanzo M.C."/>
            <person name="Fitzpatrick D.A."/>
            <person name="de Groot P.W."/>
            <person name="Harris D."/>
            <person name="Hoyer L.L."/>
            <person name="Hube B."/>
            <person name="Klis F.M."/>
            <person name="Kodira C."/>
            <person name="Lennard N."/>
            <person name="Logue M.E."/>
            <person name="Martin R."/>
            <person name="Neiman A.M."/>
            <person name="Nikolaou E."/>
            <person name="Quail M.A."/>
            <person name="Quinn J."/>
            <person name="Santos M.C."/>
            <person name="Schmitzberger F.F."/>
            <person name="Sherlock G."/>
            <person name="Shah P."/>
            <person name="Silverstein K.A."/>
            <person name="Skrzypek M.S."/>
            <person name="Soll D."/>
            <person name="Staggs R."/>
            <person name="Stansfield I."/>
            <person name="Stumpf M.P."/>
            <person name="Sudbery P.E."/>
            <person name="Srikantha T."/>
            <person name="Zeng Q."/>
            <person name="Berman J."/>
            <person name="Berriman M."/>
            <person name="Heitman J."/>
            <person name="Gow N.A."/>
            <person name="Lorenz M.C."/>
            <person name="Birren B.W."/>
            <person name="Kellis M."/>
            <person name="Cuomo C.A."/>
        </authorList>
    </citation>
    <scope>NUCLEOTIDE SEQUENCE [LARGE SCALE GENOMIC DNA]</scope>
    <source>
        <strain evidence="15">ATCC 6260 / CBS 566 / DSM 6381 / JCM 1539 / NBRC 10279 / NRRL Y-324</strain>
    </source>
</reference>
<protein>
    <recommendedName>
        <fullName evidence="12">AP complex subunit sigma</fullName>
    </recommendedName>
</protein>
<dbReference type="OrthoDB" id="371463at2759"/>
<comment type="subcellular location">
    <subcellularLocation>
        <location evidence="1">Cell membrane</location>
    </subcellularLocation>
    <subcellularLocation>
        <location evidence="2">Membrane</location>
        <location evidence="2">Coated pit</location>
        <topology evidence="2">Peripheral membrane protein</topology>
        <orientation evidence="2">Cytoplasmic side</orientation>
    </subcellularLocation>
</comment>
<dbReference type="GO" id="GO:0035615">
    <property type="term" value="F:clathrin adaptor activity"/>
    <property type="evidence" value="ECO:0007669"/>
    <property type="project" value="InterPro"/>
</dbReference>
<keyword evidence="7 12" id="KW-0653">Protein transport</keyword>
<dbReference type="PANTHER" id="PTHR11753">
    <property type="entry name" value="ADAPTOR COMPLEXES SMALL SUBUNIT FAMILY"/>
    <property type="match status" value="1"/>
</dbReference>
<dbReference type="VEuPathDB" id="FungiDB:PGUG_01868"/>
<keyword evidence="5" id="KW-1003">Cell membrane</keyword>
<evidence type="ECO:0000256" key="12">
    <source>
        <dbReference type="PIRNR" id="PIRNR015588"/>
    </source>
</evidence>
<dbReference type="RefSeq" id="XP_001486197.2">
    <property type="nucleotide sequence ID" value="XM_001486147.1"/>
</dbReference>
<dbReference type="HOGENOM" id="CLU_061221_3_0_1"/>
<dbReference type="STRING" id="294746.A5DF17"/>
<feature type="domain" description="AP complex mu/sigma subunit" evidence="13">
    <location>
        <begin position="19"/>
        <end position="158"/>
    </location>
</feature>
<evidence type="ECO:0000256" key="9">
    <source>
        <dbReference type="ARBA" id="ARBA00023176"/>
    </source>
</evidence>
<organism evidence="14 15">
    <name type="scientific">Meyerozyma guilliermondii (strain ATCC 6260 / CBS 566 / DSM 6381 / JCM 1539 / NBRC 10279 / NRRL Y-324)</name>
    <name type="common">Yeast</name>
    <name type="synonym">Candida guilliermondii</name>
    <dbReference type="NCBI Taxonomy" id="294746"/>
    <lineage>
        <taxon>Eukaryota</taxon>
        <taxon>Fungi</taxon>
        <taxon>Dikarya</taxon>
        <taxon>Ascomycota</taxon>
        <taxon>Saccharomycotina</taxon>
        <taxon>Pichiomycetes</taxon>
        <taxon>Debaryomycetaceae</taxon>
        <taxon>Meyerozyma</taxon>
    </lineage>
</organism>
<dbReference type="AlphaFoldDB" id="A5DF17"/>
<dbReference type="InterPro" id="IPR022775">
    <property type="entry name" value="AP_mu_sigma_su"/>
</dbReference>
<name>A5DF17_PICGU</name>
<dbReference type="InterPro" id="IPR016635">
    <property type="entry name" value="AP_complex_ssu"/>
</dbReference>
<keyword evidence="4 12" id="KW-0813">Transport</keyword>
<dbReference type="InParanoid" id="A5DF17"/>
<gene>
    <name evidence="14" type="ORF">PGUG_01868</name>
</gene>
<evidence type="ECO:0000256" key="1">
    <source>
        <dbReference type="ARBA" id="ARBA00004236"/>
    </source>
</evidence>
<dbReference type="GeneID" id="5128187"/>
<dbReference type="PIRSF" id="PIRSF015588">
    <property type="entry name" value="AP_complex_sigma"/>
    <property type="match status" value="1"/>
</dbReference>
<evidence type="ECO:0000256" key="6">
    <source>
        <dbReference type="ARBA" id="ARBA00022583"/>
    </source>
</evidence>
<keyword evidence="6" id="KW-0254">Endocytosis</keyword>
<evidence type="ECO:0000259" key="13">
    <source>
        <dbReference type="Pfam" id="PF01217"/>
    </source>
</evidence>
<dbReference type="InterPro" id="IPR027156">
    <property type="entry name" value="APS2"/>
</dbReference>
<dbReference type="GO" id="GO:0072583">
    <property type="term" value="P:clathrin-dependent endocytosis"/>
    <property type="evidence" value="ECO:0007669"/>
    <property type="project" value="InterPro"/>
</dbReference>
<dbReference type="EMBL" id="CH408156">
    <property type="protein sequence ID" value="EDK37770.2"/>
    <property type="molecule type" value="Genomic_DNA"/>
</dbReference>
<dbReference type="Gene3D" id="3.30.450.60">
    <property type="match status" value="1"/>
</dbReference>
<sequence>MNATPRLYRSRIALFSMSIRFIVVLNRQGKSRLIKWFDCRYHNQDKQRIVSEVHRLISTRDSRHQSNFVEFQNIKLVYRRYAGLYFVAGIDLDDSELSYLESLHFMVEILDTYFDSVCELDLVFNFHKLYTILDEIYLGGEIQEISKQRILDRLQYIDGLA</sequence>
<evidence type="ECO:0000256" key="4">
    <source>
        <dbReference type="ARBA" id="ARBA00022448"/>
    </source>
</evidence>
<dbReference type="GO" id="GO:0030122">
    <property type="term" value="C:AP-2 adaptor complex"/>
    <property type="evidence" value="ECO:0007669"/>
    <property type="project" value="EnsemblFungi"/>
</dbReference>
<dbReference type="InterPro" id="IPR000804">
    <property type="entry name" value="Clathrin_sm-chain_CS"/>
</dbReference>
<comment type="similarity">
    <text evidence="3 12">Belongs to the adaptor complexes small subunit family.</text>
</comment>
<dbReference type="eggNOG" id="KOG0935">
    <property type="taxonomic scope" value="Eukaryota"/>
</dbReference>
<evidence type="ECO:0000256" key="5">
    <source>
        <dbReference type="ARBA" id="ARBA00022475"/>
    </source>
</evidence>
<comment type="subunit">
    <text evidence="11">Adaptor protein complex 2 (AP-2) is a heterotetramer composed of two large adaptins (alpha-type subunit apl3 and beta-type subunit apl1), a medium chain (mu-type subunit apm4) and a small adaptin (sigma-type subunit aps2).</text>
</comment>
<dbReference type="PROSITE" id="PS00989">
    <property type="entry name" value="CLAT_ADAPTOR_S"/>
    <property type="match status" value="1"/>
</dbReference>
<keyword evidence="15" id="KW-1185">Reference proteome</keyword>
<evidence type="ECO:0000256" key="8">
    <source>
        <dbReference type="ARBA" id="ARBA00023136"/>
    </source>
</evidence>
<evidence type="ECO:0000313" key="14">
    <source>
        <dbReference type="EMBL" id="EDK37770.2"/>
    </source>
</evidence>
<dbReference type="OMA" id="QSNFVEY"/>
<dbReference type="Proteomes" id="UP000001997">
    <property type="component" value="Unassembled WGS sequence"/>
</dbReference>
<dbReference type="Pfam" id="PF01217">
    <property type="entry name" value="Clat_adaptor_s"/>
    <property type="match status" value="1"/>
</dbReference>
<keyword evidence="8 12" id="KW-0472">Membrane</keyword>
<evidence type="ECO:0000256" key="11">
    <source>
        <dbReference type="ARBA" id="ARBA00034519"/>
    </source>
</evidence>
<dbReference type="FunCoup" id="A5DF17">
    <property type="interactions" value="441"/>
</dbReference>
<evidence type="ECO:0000256" key="7">
    <source>
        <dbReference type="ARBA" id="ARBA00022927"/>
    </source>
</evidence>
<dbReference type="InterPro" id="IPR011012">
    <property type="entry name" value="Longin-like_dom_sf"/>
</dbReference>
<accession>A5DF17</accession>
<evidence type="ECO:0000256" key="2">
    <source>
        <dbReference type="ARBA" id="ARBA00004277"/>
    </source>
</evidence>
<keyword evidence="9" id="KW-0168">Coated pit</keyword>
<evidence type="ECO:0000256" key="3">
    <source>
        <dbReference type="ARBA" id="ARBA00006972"/>
    </source>
</evidence>
<proteinExistence type="inferred from homology"/>
<dbReference type="FunFam" id="3.30.450.60:FF:000010">
    <property type="entry name" value="AP complex subunit sigma"/>
    <property type="match status" value="1"/>
</dbReference>
<dbReference type="CDD" id="cd14833">
    <property type="entry name" value="AP2_sigma"/>
    <property type="match status" value="1"/>
</dbReference>
<evidence type="ECO:0000256" key="10">
    <source>
        <dbReference type="ARBA" id="ARBA00025487"/>
    </source>
</evidence>
<evidence type="ECO:0000313" key="15">
    <source>
        <dbReference type="Proteomes" id="UP000001997"/>
    </source>
</evidence>
<dbReference type="GO" id="GO:0006886">
    <property type="term" value="P:intracellular protein transport"/>
    <property type="evidence" value="ECO:0007669"/>
    <property type="project" value="UniProtKB-UniRule"/>
</dbReference>
<dbReference type="KEGG" id="pgu:PGUG_01868"/>
<comment type="function">
    <text evidence="10">Component of the adaptor complexes which link clathrin to receptors in coated vesicles. Clathrin-associated protein complexes are believed to interact with the cytoplasmic tails of membrane proteins, leading to their selection and concentration.</text>
</comment>
<dbReference type="SUPFAM" id="SSF64356">
    <property type="entry name" value="SNARE-like"/>
    <property type="match status" value="1"/>
</dbReference>